<feature type="transmembrane region" description="Helical" evidence="10">
    <location>
        <begin position="247"/>
        <end position="270"/>
    </location>
</feature>
<dbReference type="PANTHER" id="PTHR28285:SF1">
    <property type="entry name" value="PROTEIN BIG1"/>
    <property type="match status" value="1"/>
</dbReference>
<name>A0A8H3IE12_9LECA</name>
<keyword evidence="14" id="KW-1185">Reference proteome</keyword>
<dbReference type="InterPro" id="IPR046756">
    <property type="entry name" value="VAS1/VOA1_TM"/>
</dbReference>
<keyword evidence="7 10" id="KW-1133">Transmembrane helix</keyword>
<evidence type="ECO:0000259" key="12">
    <source>
        <dbReference type="Pfam" id="PF20520"/>
    </source>
</evidence>
<comment type="caution">
    <text evidence="13">The sequence shown here is derived from an EMBL/GenBank/DDBJ whole genome shotgun (WGS) entry which is preliminary data.</text>
</comment>
<dbReference type="InterPro" id="IPR037654">
    <property type="entry name" value="Big1"/>
</dbReference>
<sequence>MFIVSLGVLILGAHIASAFRDTSPFFLYSTSSLFQSGNQHILSAVSLQKSIESQLRACPSDSYVLVSQPGASTEGYTNANPVPHMRAKLSGSEEKIRSRIVVDAVHGNIDVQSMSTLLQEKCGAAPMRIDASTGSFVIDDEARPRVITLDFPPLPKWPGEESRLLEHDAFLASVIDYLPGSEYTVVYTTDPSSSSHHSVAAEPETYEMDTNFGAPIHMELKRDLSNHRRATSNVTLPDAPLFERYQFFSPGIFMGLVVTSVLFSILYVAISGVSSVQVSYAAFDKEMGPAAQKKQQ</sequence>
<keyword evidence="8 10" id="KW-0472">Membrane</keyword>
<evidence type="ECO:0000256" key="10">
    <source>
        <dbReference type="SAM" id="Phobius"/>
    </source>
</evidence>
<evidence type="ECO:0000256" key="5">
    <source>
        <dbReference type="ARBA" id="ARBA00022729"/>
    </source>
</evidence>
<evidence type="ECO:0000256" key="9">
    <source>
        <dbReference type="ARBA" id="ARBA00023316"/>
    </source>
</evidence>
<evidence type="ECO:0000313" key="14">
    <source>
        <dbReference type="Proteomes" id="UP000664521"/>
    </source>
</evidence>
<proteinExistence type="inferred from homology"/>
<evidence type="ECO:0000256" key="3">
    <source>
        <dbReference type="ARBA" id="ARBA00022089"/>
    </source>
</evidence>
<dbReference type="Pfam" id="PF20520">
    <property type="entry name" value="Ac45-VOA1_TM"/>
    <property type="match status" value="1"/>
</dbReference>
<evidence type="ECO:0000313" key="13">
    <source>
        <dbReference type="EMBL" id="CAF9924607.1"/>
    </source>
</evidence>
<dbReference type="OrthoDB" id="9985059at2759"/>
<dbReference type="GO" id="GO:0071555">
    <property type="term" value="P:cell wall organization"/>
    <property type="evidence" value="ECO:0007669"/>
    <property type="project" value="UniProtKB-KW"/>
</dbReference>
<keyword evidence="6" id="KW-0256">Endoplasmic reticulum</keyword>
<dbReference type="GO" id="GO:0009272">
    <property type="term" value="P:fungal-type cell wall biogenesis"/>
    <property type="evidence" value="ECO:0007669"/>
    <property type="project" value="TreeGrafter"/>
</dbReference>
<evidence type="ECO:0000256" key="4">
    <source>
        <dbReference type="ARBA" id="ARBA00022692"/>
    </source>
</evidence>
<keyword evidence="4 10" id="KW-0812">Transmembrane</keyword>
<feature type="signal peptide" evidence="11">
    <location>
        <begin position="1"/>
        <end position="18"/>
    </location>
</feature>
<keyword evidence="9" id="KW-0961">Cell wall biogenesis/degradation</keyword>
<comment type="similarity">
    <text evidence="2">Belongs to the BIG1 family.</text>
</comment>
<dbReference type="EMBL" id="CAJPDS010000036">
    <property type="protein sequence ID" value="CAF9924607.1"/>
    <property type="molecule type" value="Genomic_DNA"/>
</dbReference>
<evidence type="ECO:0000256" key="6">
    <source>
        <dbReference type="ARBA" id="ARBA00022824"/>
    </source>
</evidence>
<dbReference type="PANTHER" id="PTHR28285">
    <property type="entry name" value="PROTEIN BIG1"/>
    <property type="match status" value="1"/>
</dbReference>
<gene>
    <name evidence="13" type="ORF">HETSPECPRED_005617</name>
</gene>
<dbReference type="AlphaFoldDB" id="A0A8H3IE12"/>
<protein>
    <recommendedName>
        <fullName evidence="3">Protein BIG1</fullName>
    </recommendedName>
</protein>
<evidence type="ECO:0000256" key="11">
    <source>
        <dbReference type="SAM" id="SignalP"/>
    </source>
</evidence>
<dbReference type="GO" id="GO:0006078">
    <property type="term" value="P:(1-&gt;6)-beta-D-glucan biosynthetic process"/>
    <property type="evidence" value="ECO:0007669"/>
    <property type="project" value="TreeGrafter"/>
</dbReference>
<reference evidence="13" key="1">
    <citation type="submission" date="2021-03" db="EMBL/GenBank/DDBJ databases">
        <authorList>
            <person name="Tagirdzhanova G."/>
        </authorList>
    </citation>
    <scope>NUCLEOTIDE SEQUENCE</scope>
</reference>
<evidence type="ECO:0000256" key="8">
    <source>
        <dbReference type="ARBA" id="ARBA00023136"/>
    </source>
</evidence>
<dbReference type="Proteomes" id="UP000664521">
    <property type="component" value="Unassembled WGS sequence"/>
</dbReference>
<organism evidence="13 14">
    <name type="scientific">Heterodermia speciosa</name>
    <dbReference type="NCBI Taxonomy" id="116794"/>
    <lineage>
        <taxon>Eukaryota</taxon>
        <taxon>Fungi</taxon>
        <taxon>Dikarya</taxon>
        <taxon>Ascomycota</taxon>
        <taxon>Pezizomycotina</taxon>
        <taxon>Lecanoromycetes</taxon>
        <taxon>OSLEUM clade</taxon>
        <taxon>Lecanoromycetidae</taxon>
        <taxon>Caliciales</taxon>
        <taxon>Physciaceae</taxon>
        <taxon>Heterodermia</taxon>
    </lineage>
</organism>
<dbReference type="GO" id="GO:0005789">
    <property type="term" value="C:endoplasmic reticulum membrane"/>
    <property type="evidence" value="ECO:0007669"/>
    <property type="project" value="UniProtKB-SubCell"/>
</dbReference>
<keyword evidence="5 11" id="KW-0732">Signal</keyword>
<evidence type="ECO:0000256" key="2">
    <source>
        <dbReference type="ARBA" id="ARBA00008203"/>
    </source>
</evidence>
<evidence type="ECO:0000256" key="1">
    <source>
        <dbReference type="ARBA" id="ARBA00004115"/>
    </source>
</evidence>
<comment type="subcellular location">
    <subcellularLocation>
        <location evidence="1">Endoplasmic reticulum membrane</location>
        <topology evidence="1">Single-pass type I membrane protein</topology>
    </subcellularLocation>
</comment>
<accession>A0A8H3IE12</accession>
<feature type="chain" id="PRO_5034982439" description="Protein BIG1" evidence="11">
    <location>
        <begin position="19"/>
        <end position="296"/>
    </location>
</feature>
<evidence type="ECO:0000256" key="7">
    <source>
        <dbReference type="ARBA" id="ARBA00022989"/>
    </source>
</evidence>
<feature type="domain" description="V-type proton ATPase subunit S1/VOA1 transmembrane" evidence="12">
    <location>
        <begin position="246"/>
        <end position="285"/>
    </location>
</feature>